<evidence type="ECO:0000313" key="10">
    <source>
        <dbReference type="Proteomes" id="UP000479190"/>
    </source>
</evidence>
<evidence type="ECO:0000256" key="6">
    <source>
        <dbReference type="PROSITE-ProRule" id="PRU00023"/>
    </source>
</evidence>
<dbReference type="PROSITE" id="PS00028">
    <property type="entry name" value="ZINC_FINGER_C2H2_1"/>
    <property type="match status" value="12"/>
</dbReference>
<keyword evidence="10" id="KW-1185">Reference proteome</keyword>
<dbReference type="GO" id="GO:0008270">
    <property type="term" value="F:zinc ion binding"/>
    <property type="evidence" value="ECO:0007669"/>
    <property type="project" value="UniProtKB-KW"/>
</dbReference>
<keyword evidence="1" id="KW-0479">Metal-binding</keyword>
<dbReference type="Gene3D" id="1.25.40.20">
    <property type="entry name" value="Ankyrin repeat-containing domain"/>
    <property type="match status" value="4"/>
</dbReference>
<dbReference type="PANTHER" id="PTHR24377">
    <property type="entry name" value="IP01015P-RELATED"/>
    <property type="match status" value="1"/>
</dbReference>
<gene>
    <name evidence="9" type="ORF">TBRA_LOCUS6916</name>
</gene>
<sequence>MADDNQNCSSKLKSIHEEVAYQKIEEKSHEFLRKIYPFIRDYQGQLPNLKDIFQPGAIDWLLTESMKSANNGIEAKPLVDFLISTGYKDEPKVDRDGKPLLHRTTALTFAARHWPVPYWNIVIPDLFKIYDRFDVNYIDEAGYTHFHTACKHGFENVVKKFLELGQDPNCIVTETGDSPLLLALTWGSDNLIECLLKNGANPNLANAKGSTPMHIICAEGGNDEAVKKIVEISDELNQPLKFDAQDKLGNTPLHLTVFWCDENSIKFLLRNGADPNLANEEGSTFLHVISQDRHDDYDVLKVFFEVTDDVRQSVQIDARDKLGRTPLQTMADNHQNCSSKSKSMHEEVAYRQIEEQSHEFLRKISNLIIDWEGPLPNLRDIFQPEAIDWILKKSVKEDDHSIVDFVIHTGYKDEPKVDEDGQPILDRITPIHLVHPDEASFTVSKLFQIYDRFDVNYTDEDGLTHFHLACRFNCVDAVKKFLEAGQNPNCFRKDGDSLLHWALNREHKNVAELLLRNGADPTLANENGLTPLHVICASFCDLYCIEMAKMLFEVSDERYQPVQIDARDIKGNTPLHLAIDYYVYKNLVEFLLKNGADPNATNEEGSTPLHIACIECSETFDMLEIFFKTNKELDQLVQLDTRDNSGRTPLQYAVARLLPDVVELLLDHGADLSGFVFPTASHFREHFDPQCENFKLKVASGLLAVVERLESRGYELGRSNAPMIMQFFGEYELFLNNNSASAKCRFEGEQEKEVKKTSLSLYDLRQLRPGEAFVRVDGHWNRLNTPNETFMKLEKLSRKFFRRHALDSFLELTCYELPILCSQEMRVTLDGSSRALQQQQQQCKLGKSTDAYILTPGAKPFTPTSRLVPYSIANGMNEVMSSPEQLDKKVFIDFECNNFKSELKSHPPIRVPRAAAATPITTTAATTTTTTSAATRIYARQCREMYSAELYICSNRNRRFHFVTLHKGMVQLSKVVHPHHPVHVDARLMDVGEQVPSSEPKSCEESQNEIDDFDWTTFNEVPSIEADGELESYMGLDPQLTIHQDVQEDVGEQILTSEPYLCDELQNEIDDFDWTTFNEVPSIEADGELESCMDLNLPLIEHQHVQDDVGEQLLTSEPYLCDELQNEIDDFDWTIFTEVPSTETDCELDSYMDFDLPLIEHQGVQEDVGEQILTTEQNPSEESQNEIDDFDWTKFNEVPSTEADCKLGSYMDFDLPLIEHQDIQEDLGEQVLATEPYLCEELQTKSDDFHQTSFIKVPKTEVSCDQEQNKHHKTGQKKFRKEKKDHKCDECQKTFTRQGSLKIHIKTVHDKRKDYECDVCQKTFSQRGHLKIHVKTVHDKRKNYKCDVCQKTFSHRGHLKIHVKTVHEGQKNFECDLCQKKFSQKNDLKKHIKTVHDEQKGYECDVCQKTFSQRGYLTIHIKTVHDKRKDYECDDCQKTFSQRGHLKIHVKTVHEGRRDYECDVCQKTFIEKGSLKIHVKTVHEGRRDYECDVCQKTFTRKSIMTKHRRIFHDKQKDYECNVCKKKFSWKGSLKIHVKTVHEGQKNFECDLYQKKFSQKNDLKKHIKTVHDEQKGYECDVCQKTFSQRGYLTIHIKTVHDKRKDYECDDCQKTFSQRGHLKIHVKTVHEGRKDYECDVCQKRFTVMNSLKVHIKTVHDKRENYEWIIGNSQVHRYILDNITT</sequence>
<dbReference type="Proteomes" id="UP000479190">
    <property type="component" value="Unassembled WGS sequence"/>
</dbReference>
<keyword evidence="6" id="KW-0040">ANK repeat</keyword>
<feature type="domain" description="C2H2-type" evidence="8">
    <location>
        <begin position="1402"/>
        <end position="1430"/>
    </location>
</feature>
<dbReference type="InterPro" id="IPR036770">
    <property type="entry name" value="Ankyrin_rpt-contain_sf"/>
</dbReference>
<feature type="domain" description="C2H2-type" evidence="8">
    <location>
        <begin position="1344"/>
        <end position="1372"/>
    </location>
</feature>
<keyword evidence="3 7" id="KW-0863">Zinc-finger</keyword>
<evidence type="ECO:0000259" key="8">
    <source>
        <dbReference type="PROSITE" id="PS50157"/>
    </source>
</evidence>
<feature type="domain" description="C2H2-type" evidence="8">
    <location>
        <begin position="1460"/>
        <end position="1488"/>
    </location>
</feature>
<dbReference type="FunFam" id="3.30.160.60:FF:000446">
    <property type="entry name" value="Zinc finger protein"/>
    <property type="match status" value="4"/>
</dbReference>
<dbReference type="InterPro" id="IPR036236">
    <property type="entry name" value="Znf_C2H2_sf"/>
</dbReference>
<dbReference type="PROSITE" id="PS50297">
    <property type="entry name" value="ANK_REP_REGION"/>
    <property type="match status" value="5"/>
</dbReference>
<dbReference type="SMART" id="SM00248">
    <property type="entry name" value="ANK"/>
    <property type="match status" value="11"/>
</dbReference>
<evidence type="ECO:0000256" key="5">
    <source>
        <dbReference type="ARBA" id="ARBA00023242"/>
    </source>
</evidence>
<feature type="domain" description="C2H2-type" evidence="8">
    <location>
        <begin position="1373"/>
        <end position="1401"/>
    </location>
</feature>
<feature type="domain" description="C2H2-type" evidence="8">
    <location>
        <begin position="1634"/>
        <end position="1662"/>
    </location>
</feature>
<dbReference type="FunFam" id="3.30.160.60:FF:000100">
    <property type="entry name" value="Zinc finger 45-like"/>
    <property type="match status" value="4"/>
</dbReference>
<dbReference type="PROSITE" id="PS50157">
    <property type="entry name" value="ZINC_FINGER_C2H2_2"/>
    <property type="match status" value="13"/>
</dbReference>
<feature type="repeat" description="ANK" evidence="6">
    <location>
        <begin position="175"/>
        <end position="207"/>
    </location>
</feature>
<feature type="domain" description="C2H2-type" evidence="8">
    <location>
        <begin position="1489"/>
        <end position="1517"/>
    </location>
</feature>
<keyword evidence="2" id="KW-0677">Repeat</keyword>
<dbReference type="Pfam" id="PF00023">
    <property type="entry name" value="Ank"/>
    <property type="match status" value="1"/>
</dbReference>
<proteinExistence type="predicted"/>
<keyword evidence="4" id="KW-0862">Zinc</keyword>
<feature type="domain" description="C2H2-type" evidence="8">
    <location>
        <begin position="1315"/>
        <end position="1343"/>
    </location>
</feature>
<dbReference type="OrthoDB" id="6365676at2759"/>
<dbReference type="EMBL" id="CADCXV010000767">
    <property type="protein sequence ID" value="CAB0035018.1"/>
    <property type="molecule type" value="Genomic_DNA"/>
</dbReference>
<feature type="repeat" description="ANK" evidence="6">
    <location>
        <begin position="645"/>
        <end position="673"/>
    </location>
</feature>
<reference evidence="9 10" key="1">
    <citation type="submission" date="2020-02" db="EMBL/GenBank/DDBJ databases">
        <authorList>
            <person name="Ferguson B K."/>
        </authorList>
    </citation>
    <scope>NUCLEOTIDE SEQUENCE [LARGE SCALE GENOMIC DNA]</scope>
</reference>
<name>A0A6H5IDJ3_9HYME</name>
<accession>A0A6H5IDJ3</accession>
<feature type="domain" description="C2H2-type" evidence="8">
    <location>
        <begin position="1518"/>
        <end position="1546"/>
    </location>
</feature>
<organism evidence="9 10">
    <name type="scientific">Trichogramma brassicae</name>
    <dbReference type="NCBI Taxonomy" id="86971"/>
    <lineage>
        <taxon>Eukaryota</taxon>
        <taxon>Metazoa</taxon>
        <taxon>Ecdysozoa</taxon>
        <taxon>Arthropoda</taxon>
        <taxon>Hexapoda</taxon>
        <taxon>Insecta</taxon>
        <taxon>Pterygota</taxon>
        <taxon>Neoptera</taxon>
        <taxon>Endopterygota</taxon>
        <taxon>Hymenoptera</taxon>
        <taxon>Apocrita</taxon>
        <taxon>Proctotrupomorpha</taxon>
        <taxon>Chalcidoidea</taxon>
        <taxon>Trichogrammatidae</taxon>
        <taxon>Trichogramma</taxon>
    </lineage>
</organism>
<dbReference type="PROSITE" id="PS50088">
    <property type="entry name" value="ANK_REPEAT"/>
    <property type="match status" value="5"/>
</dbReference>
<dbReference type="GO" id="GO:0005634">
    <property type="term" value="C:nucleus"/>
    <property type="evidence" value="ECO:0007669"/>
    <property type="project" value="UniProtKB-ARBA"/>
</dbReference>
<feature type="repeat" description="ANK" evidence="6">
    <location>
        <begin position="570"/>
        <end position="603"/>
    </location>
</feature>
<dbReference type="Pfam" id="PF00096">
    <property type="entry name" value="zf-C2H2"/>
    <property type="match status" value="12"/>
</dbReference>
<dbReference type="InterPro" id="IPR002110">
    <property type="entry name" value="Ankyrin_rpt"/>
</dbReference>
<feature type="domain" description="C2H2-type" evidence="8">
    <location>
        <begin position="1547"/>
        <end position="1575"/>
    </location>
</feature>
<dbReference type="InterPro" id="IPR013087">
    <property type="entry name" value="Znf_C2H2_type"/>
</dbReference>
<dbReference type="SUPFAM" id="SSF57667">
    <property type="entry name" value="beta-beta-alpha zinc fingers"/>
    <property type="match status" value="7"/>
</dbReference>
<evidence type="ECO:0000256" key="7">
    <source>
        <dbReference type="PROSITE-ProRule" id="PRU00042"/>
    </source>
</evidence>
<feature type="domain" description="C2H2-type" evidence="8">
    <location>
        <begin position="1605"/>
        <end position="1633"/>
    </location>
</feature>
<dbReference type="SUPFAM" id="SSF48403">
    <property type="entry name" value="Ankyrin repeat"/>
    <property type="match status" value="2"/>
</dbReference>
<feature type="domain" description="C2H2-type" evidence="8">
    <location>
        <begin position="1576"/>
        <end position="1604"/>
    </location>
</feature>
<keyword evidence="5" id="KW-0539">Nucleus</keyword>
<evidence type="ECO:0000313" key="9">
    <source>
        <dbReference type="EMBL" id="CAB0035018.1"/>
    </source>
</evidence>
<dbReference type="Pfam" id="PF12796">
    <property type="entry name" value="Ank_2"/>
    <property type="match status" value="2"/>
</dbReference>
<evidence type="ECO:0000256" key="2">
    <source>
        <dbReference type="ARBA" id="ARBA00022737"/>
    </source>
</evidence>
<protein>
    <recommendedName>
        <fullName evidence="8">C2H2-type domain-containing protein</fullName>
    </recommendedName>
</protein>
<feature type="repeat" description="ANK" evidence="6">
    <location>
        <begin position="494"/>
        <end position="526"/>
    </location>
</feature>
<feature type="domain" description="C2H2-type" evidence="8">
    <location>
        <begin position="1431"/>
        <end position="1459"/>
    </location>
</feature>
<evidence type="ECO:0000256" key="4">
    <source>
        <dbReference type="ARBA" id="ARBA00022833"/>
    </source>
</evidence>
<evidence type="ECO:0000256" key="3">
    <source>
        <dbReference type="ARBA" id="ARBA00022771"/>
    </source>
</evidence>
<dbReference type="InterPro" id="IPR050826">
    <property type="entry name" value="Krueppel_C2H2_ZnFinger"/>
</dbReference>
<feature type="repeat" description="ANK" evidence="6">
    <location>
        <begin position="248"/>
        <end position="280"/>
    </location>
</feature>
<dbReference type="Gene3D" id="3.30.160.60">
    <property type="entry name" value="Classic Zinc Finger"/>
    <property type="match status" value="13"/>
</dbReference>
<dbReference type="SMART" id="SM00355">
    <property type="entry name" value="ZnF_C2H2"/>
    <property type="match status" value="13"/>
</dbReference>
<feature type="domain" description="C2H2-type" evidence="8">
    <location>
        <begin position="1286"/>
        <end position="1314"/>
    </location>
</feature>
<evidence type="ECO:0000256" key="1">
    <source>
        <dbReference type="ARBA" id="ARBA00022723"/>
    </source>
</evidence>